<name>A0A0L0EPF7_9GAMM</name>
<evidence type="ECO:0000313" key="2">
    <source>
        <dbReference type="EMBL" id="KNC66276.1"/>
    </source>
</evidence>
<sequence length="265" mass="28553">MLKLSIKSCVLVLALLNVDISHAQTSAQIKSLSVQGTTATFSLAQDKAHTSPACVHPDTKQLWSLDITSVQGRALYGLLMTAVSKSQLVSVQSANNCDVLAGIEQVAGLNVSFSDAQPAGGSTVALYKGDGVTKVGDVITVENGYVTYHDKANNWFAHFTRRNSNSPVYYLDAQCQEQPYGLSGTWSDSHNQGPTYSTILNAFLLASPSWETSNRLNIYGGNKVYAHLEDGSCVENGVSYEKDASYTKLSETTHPMCGDKQCVIK</sequence>
<dbReference type="PATRIC" id="fig|43658.6.peg.2454"/>
<reference evidence="3" key="1">
    <citation type="submission" date="2015-07" db="EMBL/GenBank/DDBJ databases">
        <title>Draft genome sequence of a Pseudoalteromonas rubra strain, OCN096, isolated from Kaneohe Bay, Oahu, Hawaii.</title>
        <authorList>
            <person name="Beurmann S."/>
            <person name="Ushijima B."/>
            <person name="Belcaid M."/>
            <person name="Callahan S.M."/>
            <person name="Aeby G.S."/>
        </authorList>
    </citation>
    <scope>NUCLEOTIDE SEQUENCE [LARGE SCALE GENOMIC DNA]</scope>
    <source>
        <strain evidence="3">OCN096</strain>
    </source>
</reference>
<feature type="chain" id="PRO_5005538205" evidence="1">
    <location>
        <begin position="24"/>
        <end position="265"/>
    </location>
</feature>
<feature type="signal peptide" evidence="1">
    <location>
        <begin position="1"/>
        <end position="23"/>
    </location>
</feature>
<dbReference type="Proteomes" id="UP000036850">
    <property type="component" value="Unassembled WGS sequence"/>
</dbReference>
<keyword evidence="1" id="KW-0732">Signal</keyword>
<dbReference type="AlphaFoldDB" id="A0A0L0EPF7"/>
<gene>
    <name evidence="2" type="ORF">AC626_17930</name>
</gene>
<evidence type="ECO:0000256" key="1">
    <source>
        <dbReference type="SAM" id="SignalP"/>
    </source>
</evidence>
<organism evidence="2 3">
    <name type="scientific">Pseudoalteromonas rubra</name>
    <dbReference type="NCBI Taxonomy" id="43658"/>
    <lineage>
        <taxon>Bacteria</taxon>
        <taxon>Pseudomonadati</taxon>
        <taxon>Pseudomonadota</taxon>
        <taxon>Gammaproteobacteria</taxon>
        <taxon>Alteromonadales</taxon>
        <taxon>Pseudoalteromonadaceae</taxon>
        <taxon>Pseudoalteromonas</taxon>
    </lineage>
</organism>
<protein>
    <submittedName>
        <fullName evidence="2">Uncharacterized protein</fullName>
    </submittedName>
</protein>
<dbReference type="EMBL" id="LFZX01000167">
    <property type="protein sequence ID" value="KNC66276.1"/>
    <property type="molecule type" value="Genomic_DNA"/>
</dbReference>
<accession>A0A0L0EPF7</accession>
<comment type="caution">
    <text evidence="2">The sequence shown here is derived from an EMBL/GenBank/DDBJ whole genome shotgun (WGS) entry which is preliminary data.</text>
</comment>
<dbReference type="OrthoDB" id="6313881at2"/>
<evidence type="ECO:0000313" key="3">
    <source>
        <dbReference type="Proteomes" id="UP000036850"/>
    </source>
</evidence>
<proteinExistence type="predicted"/>